<organism evidence="2 3">
    <name type="scientific">Castellaniella hirudinis</name>
    <dbReference type="NCBI Taxonomy" id="1144617"/>
    <lineage>
        <taxon>Bacteria</taxon>
        <taxon>Pseudomonadati</taxon>
        <taxon>Pseudomonadota</taxon>
        <taxon>Betaproteobacteria</taxon>
        <taxon>Burkholderiales</taxon>
        <taxon>Alcaligenaceae</taxon>
        <taxon>Castellaniella</taxon>
    </lineage>
</organism>
<keyword evidence="3" id="KW-1185">Reference proteome</keyword>
<dbReference type="PANTHER" id="PTHR43201:SF32">
    <property type="entry name" value="2-SUCCINYLBENZOATE--COA LIGASE, CHLOROPLASTIC_PEROXISOMAL"/>
    <property type="match status" value="1"/>
</dbReference>
<evidence type="ECO:0000259" key="1">
    <source>
        <dbReference type="Pfam" id="PF00501"/>
    </source>
</evidence>
<reference evidence="3" key="1">
    <citation type="journal article" date="2019" name="Int. J. Syst. Evol. Microbiol.">
        <title>The Global Catalogue of Microorganisms (GCM) 10K type strain sequencing project: providing services to taxonomists for standard genome sequencing and annotation.</title>
        <authorList>
            <consortium name="The Broad Institute Genomics Platform"/>
            <consortium name="The Broad Institute Genome Sequencing Center for Infectious Disease"/>
            <person name="Wu L."/>
            <person name="Ma J."/>
        </authorList>
    </citation>
    <scope>NUCLEOTIDE SEQUENCE [LARGE SCALE GENOMIC DNA]</scope>
    <source>
        <strain evidence="3">CGMCC 1.19029</strain>
    </source>
</reference>
<dbReference type="PANTHER" id="PTHR43201">
    <property type="entry name" value="ACYL-COA SYNTHETASE"/>
    <property type="match status" value="1"/>
</dbReference>
<proteinExistence type="predicted"/>
<comment type="caution">
    <text evidence="2">The sequence shown here is derived from an EMBL/GenBank/DDBJ whole genome shotgun (WGS) entry which is preliminary data.</text>
</comment>
<sequence length="506" mass="54906">MLAIREPGFGQALLSRIKGDVIEGRTGARIGGAELRAAVDSWAMAFARKAQEAGGAGPVFLALELTLESVLAYLGALASGRTVLTLDAKEWARKAPGLIAHVQPALCWLPARLKDESWMGGETAAVVRGASFTTDIDEDFEGHAGKRPGFQPVRLLAPTSGSTGQPAIVKITDQNLVANTRDIIASQGLGDQDRALLCLPLNYCFGASVLHTHLWAGGSVVVDDRLMFAEKILDALNQYGCTSFAGVPTSYTFLQHHSRVLERSFQTLRRWLQAGGYLAASVVHAFREAHPDAAFMVMYGQTEATSRIAAFTVDGDYPQGCVGYPLASLRVEIRRADTGLPCGVGREGAVWVWGESVSAGYLYDGQRQEQRFVDGWLNTGDVGYLLDDGRLCITGRAAGFIKIRGRRVGSQEIEELIWERFSVQSCACPVSDEALGEIIGLYLNIEMTDVREAGDLRAHWVEQIQSIVPKHWDLGPVLCGPLPLTSNGKVDRRQCQHLLNGQWGGQ</sequence>
<name>A0ABV8RZ28_9BURK</name>
<dbReference type="Proteomes" id="UP001595756">
    <property type="component" value="Unassembled WGS sequence"/>
</dbReference>
<evidence type="ECO:0000313" key="3">
    <source>
        <dbReference type="Proteomes" id="UP001595756"/>
    </source>
</evidence>
<dbReference type="InterPro" id="IPR000873">
    <property type="entry name" value="AMP-dep_synth/lig_dom"/>
</dbReference>
<dbReference type="RefSeq" id="WP_376813247.1">
    <property type="nucleotide sequence ID" value="NZ_JBHSDY010000006.1"/>
</dbReference>
<dbReference type="InterPro" id="IPR045851">
    <property type="entry name" value="AMP-bd_C_sf"/>
</dbReference>
<accession>A0ABV8RZ28</accession>
<dbReference type="InterPro" id="IPR042099">
    <property type="entry name" value="ANL_N_sf"/>
</dbReference>
<dbReference type="SUPFAM" id="SSF56801">
    <property type="entry name" value="Acetyl-CoA synthetase-like"/>
    <property type="match status" value="1"/>
</dbReference>
<dbReference type="EMBL" id="JBHSDY010000006">
    <property type="protein sequence ID" value="MFC4298650.1"/>
    <property type="molecule type" value="Genomic_DNA"/>
</dbReference>
<feature type="domain" description="AMP-dependent synthetase/ligase" evidence="1">
    <location>
        <begin position="27"/>
        <end position="362"/>
    </location>
</feature>
<evidence type="ECO:0000313" key="2">
    <source>
        <dbReference type="EMBL" id="MFC4298650.1"/>
    </source>
</evidence>
<dbReference type="Gene3D" id="3.30.300.30">
    <property type="match status" value="1"/>
</dbReference>
<dbReference type="Pfam" id="PF00501">
    <property type="entry name" value="AMP-binding"/>
    <property type="match status" value="1"/>
</dbReference>
<dbReference type="Gene3D" id="3.40.50.12780">
    <property type="entry name" value="N-terminal domain of ligase-like"/>
    <property type="match status" value="1"/>
</dbReference>
<gene>
    <name evidence="2" type="ORF">ACFO0J_11410</name>
</gene>
<protein>
    <submittedName>
        <fullName evidence="2">Class I adenylate-forming enzyme family protein</fullName>
    </submittedName>
</protein>